<feature type="region of interest" description="Disordered" evidence="1">
    <location>
        <begin position="612"/>
        <end position="631"/>
    </location>
</feature>
<keyword evidence="3" id="KW-1185">Reference proteome</keyword>
<comment type="caution">
    <text evidence="2">The sequence shown here is derived from an EMBL/GenBank/DDBJ whole genome shotgun (WGS) entry which is preliminary data.</text>
</comment>
<dbReference type="AlphaFoldDB" id="A0AAD7H5H7"/>
<sequence length="631" mass="70850">MTKTAGNVLSALLAVWNFKGRQQLETLLQGPDTADSSSSAPYDPTSVDAVWRRIEKLSRKSKLLDLELILAMIQLALNVDSEIATSKLNYDLATASKSKIAERFGKARQTFNEHLDNWLSFCVPGWCRYVTCIFSLLMNAIDYVVGTLGLIPIIAALDLRTTVTRQMEVVDVQCLGVAMREVQHGKWLPLMRQLIRPVNDIRHRPGFIQTLRLSYKTPVRRTSLRPGETAEIIEFGFADTAKSDKVFDTLQINTMKLDKRGQEWQGMTYKFTGYPARSSAWDLEAPSPSWNPMPDAAQIRMPTPVTVTLPVQMGPKAAPLPFKRKDLCQILQTKITAKHQGVKWGSCENYIEINSSILKDEALFIRDVDSELVGLLFTVGDEFKAGLQRAIDHINNILNGEFKTTDSQREAFKYLSLHYSWYCRDAENGETAPQDVHPHKVRKTNVTRVNITQRVPYMSKEILDKPREYALLADALSDFFEVVASIEETKELRIYIEQLPLGASSPCAPFGGFVINIDACTDGHQDVKDKRMCLVAPLGKFTGGQLCLYEGGLSFDLQLGDVLVFPSWRITHFNAHFEGMRATIVLHTDRAADSWTRNCHGWYTHVVRHGSGEQEVEGAGGETEAADETEV</sequence>
<name>A0AAD7H5H7_9AGAR</name>
<reference evidence="2" key="1">
    <citation type="submission" date="2023-03" db="EMBL/GenBank/DDBJ databases">
        <title>Massive genome expansion in bonnet fungi (Mycena s.s.) driven by repeated elements and novel gene families across ecological guilds.</title>
        <authorList>
            <consortium name="Lawrence Berkeley National Laboratory"/>
            <person name="Harder C.B."/>
            <person name="Miyauchi S."/>
            <person name="Viragh M."/>
            <person name="Kuo A."/>
            <person name="Thoen E."/>
            <person name="Andreopoulos B."/>
            <person name="Lu D."/>
            <person name="Skrede I."/>
            <person name="Drula E."/>
            <person name="Henrissat B."/>
            <person name="Morin E."/>
            <person name="Kohler A."/>
            <person name="Barry K."/>
            <person name="LaButti K."/>
            <person name="Morin E."/>
            <person name="Salamov A."/>
            <person name="Lipzen A."/>
            <person name="Mereny Z."/>
            <person name="Hegedus B."/>
            <person name="Baldrian P."/>
            <person name="Stursova M."/>
            <person name="Weitz H."/>
            <person name="Taylor A."/>
            <person name="Grigoriev I.V."/>
            <person name="Nagy L.G."/>
            <person name="Martin F."/>
            <person name="Kauserud H."/>
        </authorList>
    </citation>
    <scope>NUCLEOTIDE SEQUENCE</scope>
    <source>
        <strain evidence="2">CBHHK182m</strain>
    </source>
</reference>
<protein>
    <submittedName>
        <fullName evidence="2">Uncharacterized protein</fullName>
    </submittedName>
</protein>
<proteinExistence type="predicted"/>
<dbReference type="Gene3D" id="3.60.130.30">
    <property type="match status" value="1"/>
</dbReference>
<dbReference type="Proteomes" id="UP001215598">
    <property type="component" value="Unassembled WGS sequence"/>
</dbReference>
<accession>A0AAD7H5H7</accession>
<gene>
    <name evidence="2" type="ORF">B0H16DRAFT_1743745</name>
</gene>
<evidence type="ECO:0000313" key="3">
    <source>
        <dbReference type="Proteomes" id="UP001215598"/>
    </source>
</evidence>
<organism evidence="2 3">
    <name type="scientific">Mycena metata</name>
    <dbReference type="NCBI Taxonomy" id="1033252"/>
    <lineage>
        <taxon>Eukaryota</taxon>
        <taxon>Fungi</taxon>
        <taxon>Dikarya</taxon>
        <taxon>Basidiomycota</taxon>
        <taxon>Agaricomycotina</taxon>
        <taxon>Agaricomycetes</taxon>
        <taxon>Agaricomycetidae</taxon>
        <taxon>Agaricales</taxon>
        <taxon>Marasmiineae</taxon>
        <taxon>Mycenaceae</taxon>
        <taxon>Mycena</taxon>
    </lineage>
</organism>
<evidence type="ECO:0000313" key="2">
    <source>
        <dbReference type="EMBL" id="KAJ7712872.1"/>
    </source>
</evidence>
<dbReference type="EMBL" id="JARKIB010000355">
    <property type="protein sequence ID" value="KAJ7712872.1"/>
    <property type="molecule type" value="Genomic_DNA"/>
</dbReference>
<evidence type="ECO:0000256" key="1">
    <source>
        <dbReference type="SAM" id="MobiDB-lite"/>
    </source>
</evidence>